<dbReference type="InterPro" id="IPR051033">
    <property type="entry name" value="SH3BGR"/>
</dbReference>
<evidence type="ECO:0000256" key="2">
    <source>
        <dbReference type="ARBA" id="ARBA00004514"/>
    </source>
</evidence>
<dbReference type="Gene3D" id="3.40.30.10">
    <property type="entry name" value="Glutaredoxin"/>
    <property type="match status" value="1"/>
</dbReference>
<evidence type="ECO:0000256" key="3">
    <source>
        <dbReference type="ARBA" id="ARBA00004632"/>
    </source>
</evidence>
<dbReference type="GO" id="GO:0032587">
    <property type="term" value="C:ruffle membrane"/>
    <property type="evidence" value="ECO:0007669"/>
    <property type="project" value="UniProtKB-SubCell"/>
</dbReference>
<dbReference type="Ensembl" id="ENSLLET00000009859.1">
    <property type="protein sequence ID" value="ENSLLEP00000009498.1"/>
    <property type="gene ID" value="ENSLLEG00000006050.1"/>
</dbReference>
<keyword evidence="7" id="KW-0007">Acetylation</keyword>
<evidence type="ECO:0000256" key="7">
    <source>
        <dbReference type="ARBA" id="ARBA00022990"/>
    </source>
</evidence>
<keyword evidence="8" id="KW-0472">Membrane</keyword>
<dbReference type="Pfam" id="PF04908">
    <property type="entry name" value="SH3BGR"/>
    <property type="match status" value="1"/>
</dbReference>
<dbReference type="OrthoDB" id="9932926at2759"/>
<keyword evidence="10" id="KW-0539">Nucleus</keyword>
<evidence type="ECO:0000256" key="4">
    <source>
        <dbReference type="ARBA" id="ARBA00007764"/>
    </source>
</evidence>
<protein>
    <recommendedName>
        <fullName evidence="12">SH3 domain-binding glutamic acid-rich-like protein 3</fullName>
    </recommendedName>
</protein>
<dbReference type="GO" id="GO:0005829">
    <property type="term" value="C:cytosol"/>
    <property type="evidence" value="ECO:0007669"/>
    <property type="project" value="UniProtKB-SubCell"/>
</dbReference>
<dbReference type="Proteomes" id="UP000694569">
    <property type="component" value="Unplaced"/>
</dbReference>
<proteinExistence type="inferred from homology"/>
<keyword evidence="5" id="KW-1003">Cell membrane</keyword>
<sequence>MVVTVYITSVACSREIKYNQCEALRIMDSKGVKYETVDISTDNKLREEMREKAGNPKALPPQIFNEDHYCGSYEELAAAAEDGQQERSPLLLCNVTLFLLCW</sequence>
<dbReference type="AlphaFoldDB" id="A0A8C5PAU8"/>
<evidence type="ECO:0000313" key="14">
    <source>
        <dbReference type="Ensembl" id="ENSLLEP00000009498.1"/>
    </source>
</evidence>
<comment type="similarity">
    <text evidence="4">Belongs to the SH3BGR family.</text>
</comment>
<comment type="function">
    <text evidence="13">Could act as a modulator of glutaredoxin biological activity. May play a role in cytoskeleton organization.</text>
</comment>
<dbReference type="PROSITE" id="PS51354">
    <property type="entry name" value="GLUTAREDOXIN_2"/>
    <property type="match status" value="1"/>
</dbReference>
<comment type="subcellular location">
    <subcellularLocation>
        <location evidence="3">Cell projection</location>
        <location evidence="3">Ruffle membrane</location>
    </subcellularLocation>
    <subcellularLocation>
        <location evidence="2">Cytoplasm</location>
        <location evidence="2">Cytosol</location>
    </subcellularLocation>
    <subcellularLocation>
        <location evidence="1">Nucleus</location>
    </subcellularLocation>
</comment>
<name>A0A8C5PAU8_9ANUR</name>
<evidence type="ECO:0000256" key="13">
    <source>
        <dbReference type="ARBA" id="ARBA00045345"/>
    </source>
</evidence>
<evidence type="ECO:0000256" key="10">
    <source>
        <dbReference type="ARBA" id="ARBA00023242"/>
    </source>
</evidence>
<evidence type="ECO:0000256" key="1">
    <source>
        <dbReference type="ARBA" id="ARBA00004123"/>
    </source>
</evidence>
<gene>
    <name evidence="14" type="primary">SH3BGRL3</name>
</gene>
<evidence type="ECO:0000256" key="9">
    <source>
        <dbReference type="ARBA" id="ARBA00023180"/>
    </source>
</evidence>
<accession>A0A8C5PAU8</accession>
<evidence type="ECO:0000313" key="15">
    <source>
        <dbReference type="Proteomes" id="UP000694569"/>
    </source>
</evidence>
<evidence type="ECO:0000256" key="12">
    <source>
        <dbReference type="ARBA" id="ARBA00040886"/>
    </source>
</evidence>
<keyword evidence="9" id="KW-0325">Glycoprotein</keyword>
<evidence type="ECO:0000256" key="6">
    <source>
        <dbReference type="ARBA" id="ARBA00022490"/>
    </source>
</evidence>
<keyword evidence="6" id="KW-0963">Cytoplasm</keyword>
<dbReference type="PANTHER" id="PTHR12232:SF3">
    <property type="entry name" value="SH3 DOMAIN-BINDING GLUTAMIC ACID-RICH-LIKE PROTEIN 3"/>
    <property type="match status" value="1"/>
</dbReference>
<dbReference type="GeneTree" id="ENSGT00940000157260"/>
<dbReference type="SUPFAM" id="SSF52833">
    <property type="entry name" value="Thioredoxin-like"/>
    <property type="match status" value="1"/>
</dbReference>
<evidence type="ECO:0000256" key="5">
    <source>
        <dbReference type="ARBA" id="ARBA00022475"/>
    </source>
</evidence>
<keyword evidence="15" id="KW-1185">Reference proteome</keyword>
<dbReference type="InterPro" id="IPR006993">
    <property type="entry name" value="Glut_rich_SH3-bd"/>
</dbReference>
<evidence type="ECO:0000256" key="8">
    <source>
        <dbReference type="ARBA" id="ARBA00023136"/>
    </source>
</evidence>
<dbReference type="PANTHER" id="PTHR12232">
    <property type="entry name" value="SH3 DOMAIN-BINDING GLUTAMIC ACID-RICH-LIKE PROTEIN"/>
    <property type="match status" value="1"/>
</dbReference>
<dbReference type="GO" id="GO:0005634">
    <property type="term" value="C:nucleus"/>
    <property type="evidence" value="ECO:0007669"/>
    <property type="project" value="UniProtKB-SubCell"/>
</dbReference>
<keyword evidence="11" id="KW-0966">Cell projection</keyword>
<dbReference type="InterPro" id="IPR036249">
    <property type="entry name" value="Thioredoxin-like_sf"/>
</dbReference>
<organism evidence="14 15">
    <name type="scientific">Leptobrachium leishanense</name>
    <name type="common">Leishan spiny toad</name>
    <dbReference type="NCBI Taxonomy" id="445787"/>
    <lineage>
        <taxon>Eukaryota</taxon>
        <taxon>Metazoa</taxon>
        <taxon>Chordata</taxon>
        <taxon>Craniata</taxon>
        <taxon>Vertebrata</taxon>
        <taxon>Euteleostomi</taxon>
        <taxon>Amphibia</taxon>
        <taxon>Batrachia</taxon>
        <taxon>Anura</taxon>
        <taxon>Pelobatoidea</taxon>
        <taxon>Megophryidae</taxon>
        <taxon>Leptobrachium</taxon>
    </lineage>
</organism>
<reference evidence="14" key="2">
    <citation type="submission" date="2025-09" db="UniProtKB">
        <authorList>
            <consortium name="Ensembl"/>
        </authorList>
    </citation>
    <scope>IDENTIFICATION</scope>
</reference>
<evidence type="ECO:0000256" key="11">
    <source>
        <dbReference type="ARBA" id="ARBA00023273"/>
    </source>
</evidence>
<reference evidence="14" key="1">
    <citation type="submission" date="2025-08" db="UniProtKB">
        <authorList>
            <consortium name="Ensembl"/>
        </authorList>
    </citation>
    <scope>IDENTIFICATION</scope>
</reference>